<evidence type="ECO:0000313" key="3">
    <source>
        <dbReference type="Proteomes" id="UP001446871"/>
    </source>
</evidence>
<keyword evidence="3" id="KW-1185">Reference proteome</keyword>
<gene>
    <name evidence="2" type="ORF">PG996_011340</name>
</gene>
<feature type="region of interest" description="Disordered" evidence="1">
    <location>
        <begin position="303"/>
        <end position="450"/>
    </location>
</feature>
<accession>A0ABR1UES1</accession>
<feature type="compositionally biased region" description="Low complexity" evidence="1">
    <location>
        <begin position="213"/>
        <end position="223"/>
    </location>
</feature>
<organism evidence="2 3">
    <name type="scientific">Apiospora saccharicola</name>
    <dbReference type="NCBI Taxonomy" id="335842"/>
    <lineage>
        <taxon>Eukaryota</taxon>
        <taxon>Fungi</taxon>
        <taxon>Dikarya</taxon>
        <taxon>Ascomycota</taxon>
        <taxon>Pezizomycotina</taxon>
        <taxon>Sordariomycetes</taxon>
        <taxon>Xylariomycetidae</taxon>
        <taxon>Amphisphaeriales</taxon>
        <taxon>Apiosporaceae</taxon>
        <taxon>Apiospora</taxon>
    </lineage>
</organism>
<feature type="compositionally biased region" description="Low complexity" evidence="1">
    <location>
        <begin position="158"/>
        <end position="171"/>
    </location>
</feature>
<name>A0ABR1UES1_9PEZI</name>
<dbReference type="Proteomes" id="UP001446871">
    <property type="component" value="Unassembled WGS sequence"/>
</dbReference>
<sequence length="450" mass="49094">MSAAVQYPFPGMHSPTTASSKPVLPPSYHSPRDFEKLAVMQAQQHQAQYNVSNGATGGRPVTSAASKFDSHDDFYDFLDSNRGGSGAAAAAAAERKPPLATAHPHQRPRPEPPARHARRRRCPDAVTAPSYGSGSRSEEMLVDKHREQREKERRQQQIREQQLAQQQAHQQGASPAGARKPLPGGPRSPSSDSPSANAPWRGGSGAHPPQAPPAAQRQQEARPVSSDSNSSDGRPLARNNTAAGAAMGAAIQRLKSPSVMDCVLSPLESKVTEYLGFMTSEEDTISQLESEIALLQARKAEAESRHAEFKSKHDDYRRQYADVERALRGDAPPVPAPLPGMRHAATATSTNGPPTTRELQQQQALLNQQQQAQGGQAGSPAMGRPSTHNPQHDNRHMDDDMDEDDYDDEDDGYQNRRPESRRIMSQQSFGRSSQQGKKSRFRFSLFGGDK</sequence>
<dbReference type="EMBL" id="JAQQWM010000007">
    <property type="protein sequence ID" value="KAK8057403.1"/>
    <property type="molecule type" value="Genomic_DNA"/>
</dbReference>
<feature type="compositionally biased region" description="Basic and acidic residues" evidence="1">
    <location>
        <begin position="413"/>
        <end position="422"/>
    </location>
</feature>
<feature type="compositionally biased region" description="Basic and acidic residues" evidence="1">
    <location>
        <begin position="303"/>
        <end position="328"/>
    </location>
</feature>
<evidence type="ECO:0000256" key="1">
    <source>
        <dbReference type="SAM" id="MobiDB-lite"/>
    </source>
</evidence>
<feature type="compositionally biased region" description="Low complexity" evidence="1">
    <location>
        <begin position="181"/>
        <end position="195"/>
    </location>
</feature>
<proteinExistence type="predicted"/>
<comment type="caution">
    <text evidence="2">The sequence shown here is derived from an EMBL/GenBank/DDBJ whole genome shotgun (WGS) entry which is preliminary data.</text>
</comment>
<protein>
    <submittedName>
        <fullName evidence="2">Uncharacterized protein</fullName>
    </submittedName>
</protein>
<feature type="compositionally biased region" description="Polar residues" evidence="1">
    <location>
        <begin position="346"/>
        <end position="358"/>
    </location>
</feature>
<feature type="region of interest" description="Disordered" evidence="1">
    <location>
        <begin position="78"/>
        <end position="241"/>
    </location>
</feature>
<feature type="compositionally biased region" description="Low complexity" evidence="1">
    <location>
        <begin position="425"/>
        <end position="436"/>
    </location>
</feature>
<feature type="compositionally biased region" description="Basic and acidic residues" evidence="1">
    <location>
        <begin position="136"/>
        <end position="157"/>
    </location>
</feature>
<reference evidence="2 3" key="1">
    <citation type="submission" date="2023-01" db="EMBL/GenBank/DDBJ databases">
        <title>Analysis of 21 Apiospora genomes using comparative genomics revels a genus with tremendous synthesis potential of carbohydrate active enzymes and secondary metabolites.</title>
        <authorList>
            <person name="Sorensen T."/>
        </authorList>
    </citation>
    <scope>NUCLEOTIDE SEQUENCE [LARGE SCALE GENOMIC DNA]</scope>
    <source>
        <strain evidence="2 3">CBS 83171</strain>
    </source>
</reference>
<feature type="region of interest" description="Disordered" evidence="1">
    <location>
        <begin position="1"/>
        <end position="32"/>
    </location>
</feature>
<feature type="compositionally biased region" description="Acidic residues" evidence="1">
    <location>
        <begin position="399"/>
        <end position="412"/>
    </location>
</feature>
<feature type="compositionally biased region" description="Low complexity" evidence="1">
    <location>
        <begin position="359"/>
        <end position="374"/>
    </location>
</feature>
<evidence type="ECO:0000313" key="2">
    <source>
        <dbReference type="EMBL" id="KAK8057403.1"/>
    </source>
</evidence>